<keyword evidence="1" id="KW-0472">Membrane</keyword>
<reference evidence="2 3" key="1">
    <citation type="journal article" date="2018" name="Syst. Appl. Microbiol.">
        <title>Ereboglobus luteus gen. nov. sp. nov. from cockroach guts, and new insights into the oxygen relationship of the genera Opitutus and Didymococcus (Verrucomicrobia: Opitutaceae).</title>
        <authorList>
            <person name="Tegtmeier D."/>
            <person name="Belitz A."/>
            <person name="Radek R."/>
            <person name="Heimerl T."/>
            <person name="Brune A."/>
        </authorList>
    </citation>
    <scope>NUCLEOTIDE SEQUENCE [LARGE SCALE GENOMIC DNA]</scope>
    <source>
        <strain evidence="2 3">Ho45</strain>
    </source>
</reference>
<dbReference type="OrthoDB" id="196134at2"/>
<keyword evidence="3" id="KW-1185">Reference proteome</keyword>
<protein>
    <recommendedName>
        <fullName evidence="4">Chemotaxis methyl-accepting receptor HlyB-like 4HB MCP domain-containing protein</fullName>
    </recommendedName>
</protein>
<evidence type="ECO:0000256" key="1">
    <source>
        <dbReference type="SAM" id="Phobius"/>
    </source>
</evidence>
<dbReference type="RefSeq" id="WP_108824644.1">
    <property type="nucleotide sequence ID" value="NZ_CP023004.1"/>
</dbReference>
<keyword evidence="1" id="KW-0812">Transmembrane</keyword>
<dbReference type="KEGG" id="elut:CKA38_05825"/>
<dbReference type="Proteomes" id="UP000244896">
    <property type="component" value="Chromosome"/>
</dbReference>
<evidence type="ECO:0008006" key="4">
    <source>
        <dbReference type="Google" id="ProtNLM"/>
    </source>
</evidence>
<evidence type="ECO:0000313" key="3">
    <source>
        <dbReference type="Proteomes" id="UP000244896"/>
    </source>
</evidence>
<feature type="transmembrane region" description="Helical" evidence="1">
    <location>
        <begin position="22"/>
        <end position="43"/>
    </location>
</feature>
<accession>A0A2U8E2B2</accession>
<organism evidence="2 3">
    <name type="scientific">Ereboglobus luteus</name>
    <dbReference type="NCBI Taxonomy" id="1796921"/>
    <lineage>
        <taxon>Bacteria</taxon>
        <taxon>Pseudomonadati</taxon>
        <taxon>Verrucomicrobiota</taxon>
        <taxon>Opitutia</taxon>
        <taxon>Opitutales</taxon>
        <taxon>Opitutaceae</taxon>
        <taxon>Ereboglobus</taxon>
    </lineage>
</organism>
<dbReference type="AlphaFoldDB" id="A0A2U8E2B2"/>
<name>A0A2U8E2B2_9BACT</name>
<proteinExistence type="predicted"/>
<gene>
    <name evidence="2" type="ORF">CKA38_05825</name>
</gene>
<keyword evidence="1" id="KW-1133">Transmembrane helix</keyword>
<sequence length="188" mass="21041">MNNNENLPVVQPKPETSEVRKASFWVSQICVIIATVLGVYLAATQGLKQAIAFDDIRSDKNNAYLRMSLRTEMAGNIEVVKDYVAKVRKDGSLASRKRALALQTFVWDNMKFSSNTLETPSEFLMANADFLRTITYLHGEIAGSGISTDNGLKRMEAAIKKLEETVLPKLDTNVEELRTSLKKRDIDI</sequence>
<evidence type="ECO:0000313" key="2">
    <source>
        <dbReference type="EMBL" id="AWI08834.1"/>
    </source>
</evidence>
<dbReference type="EMBL" id="CP023004">
    <property type="protein sequence ID" value="AWI08834.1"/>
    <property type="molecule type" value="Genomic_DNA"/>
</dbReference>